<proteinExistence type="predicted"/>
<evidence type="ECO:0000313" key="2">
    <source>
        <dbReference type="EMBL" id="KAJ1082788.1"/>
    </source>
</evidence>
<sequence>MLPGLTLSIGHEEEVTTSPLISEIAGAFNLTTGISLLNGIERSRLLSDLRLEEYEEETSQRALTVMNNPTRPDCKQKNTMAGLQDSRMMKMEKTGKPQQEELQ</sequence>
<name>A0AAV7L0G9_PLEWA</name>
<feature type="compositionally biased region" description="Basic and acidic residues" evidence="1">
    <location>
        <begin position="87"/>
        <end position="103"/>
    </location>
</feature>
<reference evidence="2" key="1">
    <citation type="journal article" date="2022" name="bioRxiv">
        <title>Sequencing and chromosome-scale assembly of the giantPleurodeles waltlgenome.</title>
        <authorList>
            <person name="Brown T."/>
            <person name="Elewa A."/>
            <person name="Iarovenko S."/>
            <person name="Subramanian E."/>
            <person name="Araus A.J."/>
            <person name="Petzold A."/>
            <person name="Susuki M."/>
            <person name="Suzuki K.-i.T."/>
            <person name="Hayashi T."/>
            <person name="Toyoda A."/>
            <person name="Oliveira C."/>
            <person name="Osipova E."/>
            <person name="Leigh N.D."/>
            <person name="Simon A."/>
            <person name="Yun M.H."/>
        </authorList>
    </citation>
    <scope>NUCLEOTIDE SEQUENCE</scope>
    <source>
        <strain evidence="2">20211129_DDA</strain>
        <tissue evidence="2">Liver</tissue>
    </source>
</reference>
<evidence type="ECO:0000313" key="3">
    <source>
        <dbReference type="Proteomes" id="UP001066276"/>
    </source>
</evidence>
<dbReference type="Proteomes" id="UP001066276">
    <property type="component" value="Chromosome 12"/>
</dbReference>
<organism evidence="2 3">
    <name type="scientific">Pleurodeles waltl</name>
    <name type="common">Iberian ribbed newt</name>
    <dbReference type="NCBI Taxonomy" id="8319"/>
    <lineage>
        <taxon>Eukaryota</taxon>
        <taxon>Metazoa</taxon>
        <taxon>Chordata</taxon>
        <taxon>Craniata</taxon>
        <taxon>Vertebrata</taxon>
        <taxon>Euteleostomi</taxon>
        <taxon>Amphibia</taxon>
        <taxon>Batrachia</taxon>
        <taxon>Caudata</taxon>
        <taxon>Salamandroidea</taxon>
        <taxon>Salamandridae</taxon>
        <taxon>Pleurodelinae</taxon>
        <taxon>Pleurodeles</taxon>
    </lineage>
</organism>
<feature type="region of interest" description="Disordered" evidence="1">
    <location>
        <begin position="67"/>
        <end position="103"/>
    </location>
</feature>
<dbReference type="EMBL" id="JANPWB010000016">
    <property type="protein sequence ID" value="KAJ1082788.1"/>
    <property type="molecule type" value="Genomic_DNA"/>
</dbReference>
<dbReference type="AlphaFoldDB" id="A0AAV7L0G9"/>
<keyword evidence="3" id="KW-1185">Reference proteome</keyword>
<accession>A0AAV7L0G9</accession>
<comment type="caution">
    <text evidence="2">The sequence shown here is derived from an EMBL/GenBank/DDBJ whole genome shotgun (WGS) entry which is preliminary data.</text>
</comment>
<protein>
    <submittedName>
        <fullName evidence="2">Uncharacterized protein</fullName>
    </submittedName>
</protein>
<evidence type="ECO:0000256" key="1">
    <source>
        <dbReference type="SAM" id="MobiDB-lite"/>
    </source>
</evidence>
<gene>
    <name evidence="2" type="ORF">NDU88_002953</name>
</gene>